<gene>
    <name evidence="1" type="ORF">RA086_00580</name>
</gene>
<dbReference type="InterPro" id="IPR036412">
    <property type="entry name" value="HAD-like_sf"/>
</dbReference>
<dbReference type="PANTHER" id="PTHR10000">
    <property type="entry name" value="PHOSPHOSERINE PHOSPHATASE"/>
    <property type="match status" value="1"/>
</dbReference>
<organism evidence="1 2">
    <name type="scientific">Lactiplantibacillus brownii</name>
    <dbReference type="NCBI Taxonomy" id="3069269"/>
    <lineage>
        <taxon>Bacteria</taxon>
        <taxon>Bacillati</taxon>
        <taxon>Bacillota</taxon>
        <taxon>Bacilli</taxon>
        <taxon>Lactobacillales</taxon>
        <taxon>Lactobacillaceae</taxon>
        <taxon>Lactiplantibacillus</taxon>
    </lineage>
</organism>
<accession>A0ABU1A579</accession>
<evidence type="ECO:0000313" key="2">
    <source>
        <dbReference type="Proteomes" id="UP001227831"/>
    </source>
</evidence>
<dbReference type="Gene3D" id="3.40.50.1000">
    <property type="entry name" value="HAD superfamily/HAD-like"/>
    <property type="match status" value="1"/>
</dbReference>
<dbReference type="PANTHER" id="PTHR10000:SF23">
    <property type="entry name" value="5-AMINO-6-(5-PHOSPHO-D-RIBITYLAMINO)URACIL PHOSPHATASE YITU"/>
    <property type="match status" value="1"/>
</dbReference>
<dbReference type="InterPro" id="IPR023214">
    <property type="entry name" value="HAD_sf"/>
</dbReference>
<dbReference type="InterPro" id="IPR000150">
    <property type="entry name" value="Cof"/>
</dbReference>
<sequence length="270" mass="29316">MTTYLIFSDVDGTLMIDHTQLTTATQHTLQQVMALGHQFYIASGRMLPLARHAAKQIGGPVKVIAANGATFEQNDHLITTYLTAEQLDKIYEAVLGFNCKVFFFETNRLYYTGDEKPYTRDAAKANVMAMSDLNSMPLIGPEMLPNLSGHITNAIAYGKPDDLDLVRITLAKQTNLNLASSGPNNLEIIPHGVDKATAITAIQAATGIDQEHTIVFGDGLNDLGMFKVAKYSVAMGNADDVLKEAASAITLPNTQDGVAVYLQDFFNLTN</sequence>
<dbReference type="SFLD" id="SFLDS00003">
    <property type="entry name" value="Haloacid_Dehalogenase"/>
    <property type="match status" value="1"/>
</dbReference>
<dbReference type="InterPro" id="IPR006379">
    <property type="entry name" value="HAD-SF_hydro_IIB"/>
</dbReference>
<dbReference type="Proteomes" id="UP001227831">
    <property type="component" value="Unassembled WGS sequence"/>
</dbReference>
<keyword evidence="2" id="KW-1185">Reference proteome</keyword>
<dbReference type="PROSITE" id="PS01229">
    <property type="entry name" value="COF_2"/>
    <property type="match status" value="1"/>
</dbReference>
<comment type="caution">
    <text evidence="1">The sequence shown here is derived from an EMBL/GenBank/DDBJ whole genome shotgun (WGS) entry which is preliminary data.</text>
</comment>
<keyword evidence="1" id="KW-0378">Hydrolase</keyword>
<dbReference type="NCBIfam" id="TIGR00099">
    <property type="entry name" value="Cof-subfamily"/>
    <property type="match status" value="1"/>
</dbReference>
<dbReference type="Pfam" id="PF08282">
    <property type="entry name" value="Hydrolase_3"/>
    <property type="match status" value="1"/>
</dbReference>
<dbReference type="SFLD" id="SFLDG01140">
    <property type="entry name" value="C2.B:_Phosphomannomutase_and_P"/>
    <property type="match status" value="1"/>
</dbReference>
<dbReference type="GO" id="GO:0016787">
    <property type="term" value="F:hydrolase activity"/>
    <property type="evidence" value="ECO:0007669"/>
    <property type="project" value="UniProtKB-KW"/>
</dbReference>
<dbReference type="NCBIfam" id="TIGR01484">
    <property type="entry name" value="HAD-SF-IIB"/>
    <property type="match status" value="1"/>
</dbReference>
<name>A0ABU1A579_9LACO</name>
<dbReference type="EC" id="3.-.-.-" evidence="1"/>
<protein>
    <submittedName>
        <fullName evidence="1">HAD family hydrolase</fullName>
        <ecNumber evidence="1">3.-.-.-</ecNumber>
    </submittedName>
</protein>
<proteinExistence type="predicted"/>
<dbReference type="SUPFAM" id="SSF56784">
    <property type="entry name" value="HAD-like"/>
    <property type="match status" value="1"/>
</dbReference>
<dbReference type="EMBL" id="JAVCWF010000001">
    <property type="protein sequence ID" value="MDQ7936144.1"/>
    <property type="molecule type" value="Genomic_DNA"/>
</dbReference>
<dbReference type="Gene3D" id="3.30.1240.10">
    <property type="match status" value="1"/>
</dbReference>
<dbReference type="RefSeq" id="WP_308701989.1">
    <property type="nucleotide sequence ID" value="NZ_AP027463.1"/>
</dbReference>
<evidence type="ECO:0000313" key="1">
    <source>
        <dbReference type="EMBL" id="MDQ7936144.1"/>
    </source>
</evidence>
<reference evidence="1 2" key="1">
    <citation type="journal article" date="2023" name="Int. J. Syst. Evol. Microbiol.">
        <title>Lactiplantibacillus brownii sp. nov., a novel psychrotolerant species isolated from sauerkraut.</title>
        <authorList>
            <person name="Heng Y.C."/>
            <person name="Silvaraju S."/>
            <person name="Lee J.K.Y."/>
            <person name="Kittelmann S."/>
        </authorList>
    </citation>
    <scope>NUCLEOTIDE SEQUENCE [LARGE SCALE GENOMIC DNA]</scope>
    <source>
        <strain evidence="1 2">WILCCON 0030</strain>
    </source>
</reference>